<dbReference type="RefSeq" id="WP_121906631.1">
    <property type="nucleotide sequence ID" value="NZ_REFC01000012.1"/>
</dbReference>
<dbReference type="GO" id="GO:0005737">
    <property type="term" value="C:cytoplasm"/>
    <property type="evidence" value="ECO:0007669"/>
    <property type="project" value="UniProtKB-SubCell"/>
</dbReference>
<keyword evidence="6 10" id="KW-0229">DNA integration</keyword>
<feature type="active site" evidence="10">
    <location>
        <position position="244"/>
    </location>
</feature>
<dbReference type="Gene3D" id="1.10.150.130">
    <property type="match status" value="1"/>
</dbReference>
<feature type="active site" evidence="10">
    <location>
        <position position="172"/>
    </location>
</feature>
<gene>
    <name evidence="10" type="primary">xerC</name>
    <name evidence="13" type="ORF">BXY75_1028</name>
</gene>
<evidence type="ECO:0000313" key="13">
    <source>
        <dbReference type="EMBL" id="RMA64160.1"/>
    </source>
</evidence>
<comment type="subunit">
    <text evidence="10">Forms a cyclic heterotetrameric complex composed of two molecules of XerC and two molecules of XerD.</text>
</comment>
<comment type="caution">
    <text evidence="13">The sequence shown here is derived from an EMBL/GenBank/DDBJ whole genome shotgun (WGS) entry which is preliminary data.</text>
</comment>
<reference evidence="13 14" key="1">
    <citation type="submission" date="2018-10" db="EMBL/GenBank/DDBJ databases">
        <title>Genomic Encyclopedia of Archaeal and Bacterial Type Strains, Phase II (KMG-II): from individual species to whole genera.</title>
        <authorList>
            <person name="Goeker M."/>
        </authorList>
    </citation>
    <scope>NUCLEOTIDE SEQUENCE [LARGE SCALE GENOMIC DNA]</scope>
    <source>
        <strain evidence="13 14">DSM 23424</strain>
    </source>
</reference>
<evidence type="ECO:0000259" key="12">
    <source>
        <dbReference type="PROSITE" id="PS51900"/>
    </source>
</evidence>
<keyword evidence="7 10" id="KW-0238">DNA-binding</keyword>
<dbReference type="GO" id="GO:0003677">
    <property type="term" value="F:DNA binding"/>
    <property type="evidence" value="ECO:0007669"/>
    <property type="project" value="UniProtKB-UniRule"/>
</dbReference>
<dbReference type="Proteomes" id="UP000271339">
    <property type="component" value="Unassembled WGS sequence"/>
</dbReference>
<comment type="function">
    <text evidence="10">Site-specific tyrosine recombinase, which acts by catalyzing the cutting and rejoining of the recombining DNA molecules. The XerC-XerD complex is essential to convert dimers of the bacterial chromosome into monomers to permit their segregation at cell division. It also contributes to the segregational stability of plasmids.</text>
</comment>
<evidence type="ECO:0000256" key="5">
    <source>
        <dbReference type="ARBA" id="ARBA00022829"/>
    </source>
</evidence>
<evidence type="ECO:0000313" key="14">
    <source>
        <dbReference type="Proteomes" id="UP000271339"/>
    </source>
</evidence>
<dbReference type="InterPro" id="IPR013762">
    <property type="entry name" value="Integrase-like_cat_sf"/>
</dbReference>
<keyword evidence="14" id="KW-1185">Reference proteome</keyword>
<dbReference type="InterPro" id="IPR004107">
    <property type="entry name" value="Integrase_SAM-like_N"/>
</dbReference>
<comment type="similarity">
    <text evidence="2">Belongs to the 'phage' integrase family. XerD subfamily.</text>
</comment>
<proteinExistence type="inferred from homology"/>
<dbReference type="NCBIfam" id="TIGR02225">
    <property type="entry name" value="recomb_XerD"/>
    <property type="match status" value="1"/>
</dbReference>
<dbReference type="OrthoDB" id="9801717at2"/>
<organism evidence="13 14">
    <name type="scientific">Ulvibacter antarcticus</name>
    <dbReference type="NCBI Taxonomy" id="442714"/>
    <lineage>
        <taxon>Bacteria</taxon>
        <taxon>Pseudomonadati</taxon>
        <taxon>Bacteroidota</taxon>
        <taxon>Flavobacteriia</taxon>
        <taxon>Flavobacteriales</taxon>
        <taxon>Flavobacteriaceae</taxon>
        <taxon>Ulvibacter</taxon>
    </lineage>
</organism>
<evidence type="ECO:0000256" key="9">
    <source>
        <dbReference type="ARBA" id="ARBA00023306"/>
    </source>
</evidence>
<dbReference type="InterPro" id="IPR050090">
    <property type="entry name" value="Tyrosine_recombinase_XerCD"/>
</dbReference>
<evidence type="ECO:0000259" key="11">
    <source>
        <dbReference type="PROSITE" id="PS51898"/>
    </source>
</evidence>
<comment type="similarity">
    <text evidence="10">Belongs to the 'phage' integrase family. XerC subfamily.</text>
</comment>
<evidence type="ECO:0000256" key="3">
    <source>
        <dbReference type="ARBA" id="ARBA00022490"/>
    </source>
</evidence>
<dbReference type="PROSITE" id="PS51900">
    <property type="entry name" value="CB"/>
    <property type="match status" value="1"/>
</dbReference>
<keyword evidence="9 10" id="KW-0131">Cell cycle</keyword>
<evidence type="ECO:0000256" key="7">
    <source>
        <dbReference type="ARBA" id="ARBA00023125"/>
    </source>
</evidence>
<protein>
    <recommendedName>
        <fullName evidence="10">Tyrosine recombinase XerC</fullName>
    </recommendedName>
</protein>
<dbReference type="PROSITE" id="PS51898">
    <property type="entry name" value="TYR_RECOMBINASE"/>
    <property type="match status" value="1"/>
</dbReference>
<keyword evidence="8 10" id="KW-0233">DNA recombination</keyword>
<feature type="active site" evidence="10">
    <location>
        <position position="270"/>
    </location>
</feature>
<dbReference type="Pfam" id="PF00589">
    <property type="entry name" value="Phage_integrase"/>
    <property type="match status" value="1"/>
</dbReference>
<dbReference type="NCBIfam" id="NF001399">
    <property type="entry name" value="PRK00283.1"/>
    <property type="match status" value="1"/>
</dbReference>
<accession>A0A3L9YWL1</accession>
<name>A0A3L9YWL1_9FLAO</name>
<dbReference type="HAMAP" id="MF_01808">
    <property type="entry name" value="Recomb_XerC_XerD"/>
    <property type="match status" value="1"/>
</dbReference>
<comment type="subcellular location">
    <subcellularLocation>
        <location evidence="1 10">Cytoplasm</location>
    </subcellularLocation>
</comment>
<evidence type="ECO:0000256" key="1">
    <source>
        <dbReference type="ARBA" id="ARBA00004496"/>
    </source>
</evidence>
<dbReference type="EMBL" id="REFC01000012">
    <property type="protein sequence ID" value="RMA64160.1"/>
    <property type="molecule type" value="Genomic_DNA"/>
</dbReference>
<keyword evidence="3 10" id="KW-0963">Cytoplasm</keyword>
<evidence type="ECO:0000256" key="8">
    <source>
        <dbReference type="ARBA" id="ARBA00023172"/>
    </source>
</evidence>
<dbReference type="PANTHER" id="PTHR30349:SF81">
    <property type="entry name" value="TYROSINE RECOMBINASE XERC"/>
    <property type="match status" value="1"/>
</dbReference>
<feature type="active site" evidence="10">
    <location>
        <position position="148"/>
    </location>
</feature>
<evidence type="ECO:0000256" key="6">
    <source>
        <dbReference type="ARBA" id="ARBA00022908"/>
    </source>
</evidence>
<dbReference type="InterPro" id="IPR023009">
    <property type="entry name" value="Tyrosine_recombinase_XerC/XerD"/>
</dbReference>
<dbReference type="Gene3D" id="1.10.443.10">
    <property type="entry name" value="Intergrase catalytic core"/>
    <property type="match status" value="1"/>
</dbReference>
<dbReference type="GO" id="GO:0006313">
    <property type="term" value="P:DNA transposition"/>
    <property type="evidence" value="ECO:0007669"/>
    <property type="project" value="UniProtKB-UniRule"/>
</dbReference>
<dbReference type="InterPro" id="IPR002104">
    <property type="entry name" value="Integrase_catalytic"/>
</dbReference>
<dbReference type="InterPro" id="IPR044068">
    <property type="entry name" value="CB"/>
</dbReference>
<feature type="active site" description="O-(3'-phospho-DNA)-tyrosine intermediate" evidence="10">
    <location>
        <position position="279"/>
    </location>
</feature>
<keyword evidence="4 10" id="KW-0132">Cell division</keyword>
<feature type="active site" evidence="10">
    <location>
        <position position="247"/>
    </location>
</feature>
<evidence type="ECO:0000256" key="10">
    <source>
        <dbReference type="HAMAP-Rule" id="MF_01808"/>
    </source>
</evidence>
<feature type="domain" description="Tyr recombinase" evidence="11">
    <location>
        <begin position="108"/>
        <end position="292"/>
    </location>
</feature>
<dbReference type="InterPro" id="IPR011932">
    <property type="entry name" value="Recomb_XerD"/>
</dbReference>
<feature type="domain" description="Core-binding (CB)" evidence="12">
    <location>
        <begin position="1"/>
        <end position="87"/>
    </location>
</feature>
<dbReference type="InterPro" id="IPR011010">
    <property type="entry name" value="DNA_brk_join_enz"/>
</dbReference>
<dbReference type="SUPFAM" id="SSF56349">
    <property type="entry name" value="DNA breaking-rejoining enzymes"/>
    <property type="match status" value="1"/>
</dbReference>
<evidence type="ECO:0000256" key="2">
    <source>
        <dbReference type="ARBA" id="ARBA00010450"/>
    </source>
</evidence>
<dbReference type="NCBIfam" id="NF040815">
    <property type="entry name" value="recomb_XerA_Arch"/>
    <property type="match status" value="1"/>
</dbReference>
<dbReference type="GO" id="GO:0009037">
    <property type="term" value="F:tyrosine-based site-specific recombinase activity"/>
    <property type="evidence" value="ECO:0007669"/>
    <property type="project" value="UniProtKB-UniRule"/>
</dbReference>
<dbReference type="CDD" id="cd00798">
    <property type="entry name" value="INT_XerDC_C"/>
    <property type="match status" value="1"/>
</dbReference>
<dbReference type="AlphaFoldDB" id="A0A3L9YWL1"/>
<dbReference type="Pfam" id="PF02899">
    <property type="entry name" value="Phage_int_SAM_1"/>
    <property type="match status" value="1"/>
</dbReference>
<dbReference type="InterPro" id="IPR010998">
    <property type="entry name" value="Integrase_recombinase_N"/>
</dbReference>
<dbReference type="PANTHER" id="PTHR30349">
    <property type="entry name" value="PHAGE INTEGRASE-RELATED"/>
    <property type="match status" value="1"/>
</dbReference>
<evidence type="ECO:0000256" key="4">
    <source>
        <dbReference type="ARBA" id="ARBA00022618"/>
    </source>
</evidence>
<dbReference type="GO" id="GO:0007059">
    <property type="term" value="P:chromosome segregation"/>
    <property type="evidence" value="ECO:0007669"/>
    <property type="project" value="UniProtKB-UniRule"/>
</dbReference>
<keyword evidence="5 10" id="KW-0159">Chromosome partition</keyword>
<sequence>MQWQRALIDYKNYLKIERGLSENSVINYALDINKLIKWLNENEIGISPIQISEETIQQFIYQVAKELNPKSQSRIISGLRGFFNYLVFEEYRTTNPLDLIESPKTARTLPDILSTEEIDQLIAAIDLSKPQGERNRAILETLYGCGLRVSELITLKISDLFFEEGFIKVTGKGDKQRFVPIGKSTIKFMELYRREIRVHQDIDNNAKDTLFLNRRGKALTRAMIFTIIKQLAEKAGIRKTVSPHTFRHSFATHLLENGADLRAIQQMLGHESITTTEIYTHIDKTHLSEVMNAYHPRK</sequence>
<dbReference type="GO" id="GO:0051301">
    <property type="term" value="P:cell division"/>
    <property type="evidence" value="ECO:0007669"/>
    <property type="project" value="UniProtKB-KW"/>
</dbReference>